<keyword evidence="3" id="KW-0812">Transmembrane</keyword>
<gene>
    <name evidence="4" type="ORF">LTR97_008811</name>
</gene>
<dbReference type="PANTHER" id="PTHR33365:SF4">
    <property type="entry name" value="CYCLOCHLOROTINE BIOSYNTHESIS PROTEIN O"/>
    <property type="match status" value="1"/>
</dbReference>
<proteinExistence type="inferred from homology"/>
<comment type="pathway">
    <text evidence="1">Mycotoxin biosynthesis.</text>
</comment>
<feature type="transmembrane region" description="Helical" evidence="3">
    <location>
        <begin position="43"/>
        <end position="65"/>
    </location>
</feature>
<comment type="similarity">
    <text evidence="2">Belongs to the ustYa family.</text>
</comment>
<organism evidence="4 5">
    <name type="scientific">Elasticomyces elasticus</name>
    <dbReference type="NCBI Taxonomy" id="574655"/>
    <lineage>
        <taxon>Eukaryota</taxon>
        <taxon>Fungi</taxon>
        <taxon>Dikarya</taxon>
        <taxon>Ascomycota</taxon>
        <taxon>Pezizomycotina</taxon>
        <taxon>Dothideomycetes</taxon>
        <taxon>Dothideomycetidae</taxon>
        <taxon>Mycosphaerellales</taxon>
        <taxon>Teratosphaeriaceae</taxon>
        <taxon>Elasticomyces</taxon>
    </lineage>
</organism>
<dbReference type="Pfam" id="PF11807">
    <property type="entry name" value="UstYa"/>
    <property type="match status" value="1"/>
</dbReference>
<protein>
    <submittedName>
        <fullName evidence="4">Uncharacterized protein</fullName>
    </submittedName>
</protein>
<keyword evidence="3" id="KW-0472">Membrane</keyword>
<dbReference type="EMBL" id="JAVRQU010000014">
    <property type="protein sequence ID" value="KAK5695305.1"/>
    <property type="molecule type" value="Genomic_DNA"/>
</dbReference>
<accession>A0AAN7W302</accession>
<dbReference type="AlphaFoldDB" id="A0AAN7W302"/>
<dbReference type="Proteomes" id="UP001310594">
    <property type="component" value="Unassembled WGS sequence"/>
</dbReference>
<evidence type="ECO:0000256" key="1">
    <source>
        <dbReference type="ARBA" id="ARBA00004685"/>
    </source>
</evidence>
<reference evidence="4" key="1">
    <citation type="submission" date="2023-08" db="EMBL/GenBank/DDBJ databases">
        <title>Black Yeasts Isolated from many extreme environments.</title>
        <authorList>
            <person name="Coleine C."/>
            <person name="Stajich J.E."/>
            <person name="Selbmann L."/>
        </authorList>
    </citation>
    <scope>NUCLEOTIDE SEQUENCE</scope>
    <source>
        <strain evidence="4">CCFEE 5810</strain>
    </source>
</reference>
<comment type="caution">
    <text evidence="4">The sequence shown here is derived from an EMBL/GenBank/DDBJ whole genome shotgun (WGS) entry which is preliminary data.</text>
</comment>
<sequence length="230" mass="25747">MWYYRRLLANTGVGEPDDMSDDCSMDQFAKRSYTKTQRGAPSLALQVYLAIAATVVCVLQIWILSRTSPVAAGRMADLSSDPTTLKEFSKDHRYMSLDHKFDDLWFVGGNDTSVLITEPQLGDGKIVPAFVSMYHQLHCLSSFRTTLQKAWEGEQIGFDYHDNHHWPHCFDYLRSTILCYGDATLELPRITDGIRTGPIDGATDLRRCRSIQSVRELVAASAAEASSKSG</sequence>
<name>A0AAN7W302_9PEZI</name>
<dbReference type="PANTHER" id="PTHR33365">
    <property type="entry name" value="YALI0B05434P"/>
    <property type="match status" value="1"/>
</dbReference>
<dbReference type="GO" id="GO:0043386">
    <property type="term" value="P:mycotoxin biosynthetic process"/>
    <property type="evidence" value="ECO:0007669"/>
    <property type="project" value="InterPro"/>
</dbReference>
<evidence type="ECO:0000256" key="3">
    <source>
        <dbReference type="SAM" id="Phobius"/>
    </source>
</evidence>
<dbReference type="InterPro" id="IPR021765">
    <property type="entry name" value="UstYa-like"/>
</dbReference>
<evidence type="ECO:0000256" key="2">
    <source>
        <dbReference type="ARBA" id="ARBA00035112"/>
    </source>
</evidence>
<keyword evidence="3" id="KW-1133">Transmembrane helix</keyword>
<evidence type="ECO:0000313" key="5">
    <source>
        <dbReference type="Proteomes" id="UP001310594"/>
    </source>
</evidence>
<evidence type="ECO:0000313" key="4">
    <source>
        <dbReference type="EMBL" id="KAK5695305.1"/>
    </source>
</evidence>